<keyword evidence="3" id="KW-1185">Reference proteome</keyword>
<protein>
    <submittedName>
        <fullName evidence="2">Uncharacterized protein</fullName>
    </submittedName>
</protein>
<accession>A0ABQ7VCT2</accession>
<organism evidence="2 3">
    <name type="scientific">Solanum tuberosum</name>
    <name type="common">Potato</name>
    <dbReference type="NCBI Taxonomy" id="4113"/>
    <lineage>
        <taxon>Eukaryota</taxon>
        <taxon>Viridiplantae</taxon>
        <taxon>Streptophyta</taxon>
        <taxon>Embryophyta</taxon>
        <taxon>Tracheophyta</taxon>
        <taxon>Spermatophyta</taxon>
        <taxon>Magnoliopsida</taxon>
        <taxon>eudicotyledons</taxon>
        <taxon>Gunneridae</taxon>
        <taxon>Pentapetalae</taxon>
        <taxon>asterids</taxon>
        <taxon>lamiids</taxon>
        <taxon>Solanales</taxon>
        <taxon>Solanaceae</taxon>
        <taxon>Solanoideae</taxon>
        <taxon>Solaneae</taxon>
        <taxon>Solanum</taxon>
    </lineage>
</organism>
<feature type="compositionally biased region" description="Polar residues" evidence="1">
    <location>
        <begin position="7"/>
        <end position="30"/>
    </location>
</feature>
<evidence type="ECO:0000313" key="3">
    <source>
        <dbReference type="Proteomes" id="UP000826656"/>
    </source>
</evidence>
<gene>
    <name evidence="2" type="ORF">KY290_017955</name>
</gene>
<feature type="region of interest" description="Disordered" evidence="1">
    <location>
        <begin position="1"/>
        <end position="30"/>
    </location>
</feature>
<feature type="compositionally biased region" description="Low complexity" evidence="1">
    <location>
        <begin position="65"/>
        <end position="93"/>
    </location>
</feature>
<dbReference type="EMBL" id="JAIVGD010000013">
    <property type="protein sequence ID" value="KAH0761882.1"/>
    <property type="molecule type" value="Genomic_DNA"/>
</dbReference>
<reference evidence="2 3" key="1">
    <citation type="journal article" date="2021" name="bioRxiv">
        <title>Chromosome-scale and haplotype-resolved genome assembly of a tetraploid potato cultivar.</title>
        <authorList>
            <person name="Sun H."/>
            <person name="Jiao W.-B."/>
            <person name="Krause K."/>
            <person name="Campoy J.A."/>
            <person name="Goel M."/>
            <person name="Folz-Donahue K."/>
            <person name="Kukat C."/>
            <person name="Huettel B."/>
            <person name="Schneeberger K."/>
        </authorList>
    </citation>
    <scope>NUCLEOTIDE SEQUENCE [LARGE SCALE GENOMIC DNA]</scope>
    <source>
        <strain evidence="2">SolTubOtavaFocal</strain>
        <tissue evidence="2">Leaves</tissue>
    </source>
</reference>
<feature type="region of interest" description="Disordered" evidence="1">
    <location>
        <begin position="46"/>
        <end position="120"/>
    </location>
</feature>
<feature type="compositionally biased region" description="Basic and acidic residues" evidence="1">
    <location>
        <begin position="101"/>
        <end position="120"/>
    </location>
</feature>
<evidence type="ECO:0000313" key="2">
    <source>
        <dbReference type="EMBL" id="KAH0761882.1"/>
    </source>
</evidence>
<evidence type="ECO:0000256" key="1">
    <source>
        <dbReference type="SAM" id="MobiDB-lite"/>
    </source>
</evidence>
<name>A0ABQ7VCT2_SOLTU</name>
<sequence>MDFVSLNAGSSNPRNFKTSYSTGNGNQNKGNFICEYCKRPGHTVSKYYKLHGYPPDNSQSTSTQNAGYNRNNQRYNNSRPNKNNNNNRIAANAHGPSGDEMSGKGENDSKEEQPLSLTKE</sequence>
<proteinExistence type="predicted"/>
<dbReference type="Proteomes" id="UP000826656">
    <property type="component" value="Unassembled WGS sequence"/>
</dbReference>
<comment type="caution">
    <text evidence="2">The sequence shown here is derived from an EMBL/GenBank/DDBJ whole genome shotgun (WGS) entry which is preliminary data.</text>
</comment>